<proteinExistence type="predicted"/>
<organism evidence="1 2">
    <name type="scientific">Rhizobium lentis</name>
    <dbReference type="NCBI Taxonomy" id="1138194"/>
    <lineage>
        <taxon>Bacteria</taxon>
        <taxon>Pseudomonadati</taxon>
        <taxon>Pseudomonadota</taxon>
        <taxon>Alphaproteobacteria</taxon>
        <taxon>Hyphomicrobiales</taxon>
        <taxon>Rhizobiaceae</taxon>
        <taxon>Rhizobium/Agrobacterium group</taxon>
        <taxon>Rhizobium</taxon>
    </lineage>
</organism>
<protein>
    <submittedName>
        <fullName evidence="1">Uncharacterized protein</fullName>
    </submittedName>
</protein>
<dbReference type="EMBL" id="JABDYC010000016">
    <property type="protein sequence ID" value="MBX5026731.1"/>
    <property type="molecule type" value="Genomic_DNA"/>
</dbReference>
<dbReference type="InterPro" id="IPR053860">
    <property type="entry name" value="DUF6932"/>
</dbReference>
<evidence type="ECO:0000313" key="1">
    <source>
        <dbReference type="EMBL" id="MBX5026731.1"/>
    </source>
</evidence>
<dbReference type="AlphaFoldDB" id="A0A9Q3MEK9"/>
<evidence type="ECO:0000313" key="2">
    <source>
        <dbReference type="Proteomes" id="UP000749740"/>
    </source>
</evidence>
<reference evidence="1" key="1">
    <citation type="submission" date="2020-04" db="EMBL/GenBank/DDBJ databases">
        <title>Global-level population genomics: horizontal gene transfer, symbiosis and evolution in Rhizobia.</title>
        <authorList>
            <person name="Gai Y."/>
        </authorList>
    </citation>
    <scope>NUCLEOTIDE SEQUENCE</scope>
    <source>
        <strain evidence="1">BLR57</strain>
    </source>
</reference>
<name>A0A9Q3MEK9_9HYPH</name>
<dbReference type="Proteomes" id="UP000749740">
    <property type="component" value="Unassembled WGS sequence"/>
</dbReference>
<sequence>MPIPSFTIDGVLPPYVGPQGPGGALEDLSPYEVSALEVVTTLGTTQNRRDILRRWLDHRSQLRAVGIAQGFQWLDGSFLEQKEPNDLDTVSFIYRPAHAIQMPNWNAFIAGNLPLFDRGQLKQNFRLDALFIDLHGHPETIVEVARYYMGLFSHRRGDDLWKGMLKVRLENVADDTDASAILGPAPAVGGVVAT</sequence>
<gene>
    <name evidence="1" type="ORF">HJB63_29895</name>
</gene>
<comment type="caution">
    <text evidence="1">The sequence shown here is derived from an EMBL/GenBank/DDBJ whole genome shotgun (WGS) entry which is preliminary data.</text>
</comment>
<dbReference type="Pfam" id="PF22014">
    <property type="entry name" value="DUF6932"/>
    <property type="match status" value="1"/>
</dbReference>
<accession>A0A9Q3MEK9</accession>
<dbReference type="RefSeq" id="WP_221122212.1">
    <property type="nucleotide sequence ID" value="NZ_JABDXT010000021.1"/>
</dbReference>